<keyword evidence="6 7" id="KW-0472">Membrane</keyword>
<dbReference type="Pfam" id="PF03208">
    <property type="entry name" value="PRA1"/>
    <property type="match status" value="1"/>
</dbReference>
<evidence type="ECO:0000313" key="8">
    <source>
        <dbReference type="Proteomes" id="UP001652660"/>
    </source>
</evidence>
<keyword evidence="7" id="KW-0813">Transport</keyword>
<keyword evidence="8" id="KW-1185">Reference proteome</keyword>
<dbReference type="GO" id="GO:0005783">
    <property type="term" value="C:endoplasmic reticulum"/>
    <property type="evidence" value="ECO:0007669"/>
    <property type="project" value="TreeGrafter"/>
</dbReference>
<protein>
    <recommendedName>
        <fullName evidence="7">PRA1 family protein</fullName>
    </recommendedName>
</protein>
<keyword evidence="4 7" id="KW-0812">Transmembrane</keyword>
<gene>
    <name evidence="9" type="primary">LOC113715574</name>
</gene>
<sequence>MPAGYDSLPSTSSGAGMFTRAKSGSLSFFATRRPWRELLSHPSSYSRPYPLSVLTSRLRRNLNYFRVNYSMIILFILFVSLLWHPISLIVYVILFVAWWFLYFSRDEPILVLNRMVDDRFVLAALGIVTVVCLVLTRVWLNVLVSILIGVAVVLLHAAFRATEDLFLDEDEAAEGGLISVVRSTAPPSRDAGGYTNPF</sequence>
<feature type="transmembrane region" description="Helical" evidence="7">
    <location>
        <begin position="116"/>
        <end position="136"/>
    </location>
</feature>
<dbReference type="PANTHER" id="PTHR19317:SF84">
    <property type="entry name" value="PRA1 FAMILY PROTEIN"/>
    <property type="match status" value="1"/>
</dbReference>
<feature type="transmembrane region" description="Helical" evidence="7">
    <location>
        <begin position="142"/>
        <end position="159"/>
    </location>
</feature>
<dbReference type="GO" id="GO:0005794">
    <property type="term" value="C:Golgi apparatus"/>
    <property type="evidence" value="ECO:0007669"/>
    <property type="project" value="TreeGrafter"/>
</dbReference>
<dbReference type="Proteomes" id="UP001652660">
    <property type="component" value="Chromosome 1e"/>
</dbReference>
<evidence type="ECO:0000256" key="4">
    <source>
        <dbReference type="ARBA" id="ARBA00022692"/>
    </source>
</evidence>
<keyword evidence="5 7" id="KW-1133">Transmembrane helix</keyword>
<proteinExistence type="inferred from homology"/>
<evidence type="ECO:0000256" key="6">
    <source>
        <dbReference type="ARBA" id="ARBA00023136"/>
    </source>
</evidence>
<dbReference type="GO" id="GO:0016020">
    <property type="term" value="C:membrane"/>
    <property type="evidence" value="ECO:0007669"/>
    <property type="project" value="UniProtKB-SubCell"/>
</dbReference>
<evidence type="ECO:0000256" key="3">
    <source>
        <dbReference type="ARBA" id="ARBA00006483"/>
    </source>
</evidence>
<dbReference type="OrthoDB" id="63113at2759"/>
<dbReference type="GeneID" id="113715574"/>
<feature type="transmembrane region" description="Helical" evidence="7">
    <location>
        <begin position="64"/>
        <end position="82"/>
    </location>
</feature>
<evidence type="ECO:0000256" key="1">
    <source>
        <dbReference type="ARBA" id="ARBA00002501"/>
    </source>
</evidence>
<evidence type="ECO:0000313" key="9">
    <source>
        <dbReference type="RefSeq" id="XP_027095615.2"/>
    </source>
</evidence>
<evidence type="ECO:0000256" key="2">
    <source>
        <dbReference type="ARBA" id="ARBA00004141"/>
    </source>
</evidence>
<comment type="similarity">
    <text evidence="3 7">Belongs to the PRA1 family.</text>
</comment>
<reference evidence="9" key="2">
    <citation type="submission" date="2025-08" db="UniProtKB">
        <authorList>
            <consortium name="RefSeq"/>
        </authorList>
    </citation>
    <scope>IDENTIFICATION</scope>
    <source>
        <tissue evidence="9">Leaves</tissue>
    </source>
</reference>
<comment type="function">
    <text evidence="1 7">May be involved in both secretory and endocytic intracellular trafficking in the endosomal/prevacuolar compartments.</text>
</comment>
<evidence type="ECO:0000256" key="5">
    <source>
        <dbReference type="ARBA" id="ARBA00022989"/>
    </source>
</evidence>
<dbReference type="GO" id="GO:0016192">
    <property type="term" value="P:vesicle-mediated transport"/>
    <property type="evidence" value="ECO:0007669"/>
    <property type="project" value="TreeGrafter"/>
</dbReference>
<organism evidence="8 9">
    <name type="scientific">Coffea arabica</name>
    <name type="common">Arabian coffee</name>
    <dbReference type="NCBI Taxonomy" id="13443"/>
    <lineage>
        <taxon>Eukaryota</taxon>
        <taxon>Viridiplantae</taxon>
        <taxon>Streptophyta</taxon>
        <taxon>Embryophyta</taxon>
        <taxon>Tracheophyta</taxon>
        <taxon>Spermatophyta</taxon>
        <taxon>Magnoliopsida</taxon>
        <taxon>eudicotyledons</taxon>
        <taxon>Gunneridae</taxon>
        <taxon>Pentapetalae</taxon>
        <taxon>asterids</taxon>
        <taxon>lamiids</taxon>
        <taxon>Gentianales</taxon>
        <taxon>Rubiaceae</taxon>
        <taxon>Ixoroideae</taxon>
        <taxon>Gardenieae complex</taxon>
        <taxon>Bertiereae - Coffeeae clade</taxon>
        <taxon>Coffeeae</taxon>
        <taxon>Coffea</taxon>
    </lineage>
</organism>
<accession>A0A6P6UYM6</accession>
<evidence type="ECO:0000256" key="7">
    <source>
        <dbReference type="RuleBase" id="RU363107"/>
    </source>
</evidence>
<dbReference type="RefSeq" id="XP_027095615.2">
    <property type="nucleotide sequence ID" value="XM_027239814.2"/>
</dbReference>
<dbReference type="InterPro" id="IPR004895">
    <property type="entry name" value="Prenylated_rab_accept_PRA1"/>
</dbReference>
<name>A0A6P6UYM6_COFAR</name>
<dbReference type="PANTHER" id="PTHR19317">
    <property type="entry name" value="PRENYLATED RAB ACCEPTOR 1-RELATED"/>
    <property type="match status" value="1"/>
</dbReference>
<reference evidence="8" key="1">
    <citation type="journal article" date="2025" name="Foods">
        <title>Unveiling the Microbial Signatures of Arabica Coffee Cherries: Insights into Ripeness Specific Diversity, Functional Traits, and Implications for Quality and Safety.</title>
        <authorList>
            <consortium name="RefSeq"/>
            <person name="Tenea G.N."/>
            <person name="Cifuentes V."/>
            <person name="Reyes P."/>
            <person name="Cevallos-Vallejos M."/>
        </authorList>
    </citation>
    <scope>NUCLEOTIDE SEQUENCE [LARGE SCALE GENOMIC DNA]</scope>
</reference>
<dbReference type="AlphaFoldDB" id="A0A6P6UYM6"/>
<comment type="subcellular location">
    <subcellularLocation>
        <location evidence="2 7">Membrane</location>
        <topology evidence="2 7">Multi-pass membrane protein</topology>
    </subcellularLocation>
</comment>